<dbReference type="InterPro" id="IPR005898">
    <property type="entry name" value="Cyc_pep_transpt_SyrD/YojI"/>
</dbReference>
<feature type="domain" description="ABC transporter" evidence="9">
    <location>
        <begin position="329"/>
        <end position="552"/>
    </location>
</feature>
<reference evidence="11 12" key="1">
    <citation type="submission" date="2020-04" db="EMBL/GenBank/DDBJ databases">
        <authorList>
            <person name="Yin C."/>
        </authorList>
    </citation>
    <scope>NUCLEOTIDE SEQUENCE [LARGE SCALE GENOMIC DNA]</scope>
    <source>
        <strain evidence="11 12">Ae27</strain>
    </source>
</reference>
<dbReference type="GO" id="GO:0005524">
    <property type="term" value="F:ATP binding"/>
    <property type="evidence" value="ECO:0007669"/>
    <property type="project" value="UniProtKB-KW"/>
</dbReference>
<evidence type="ECO:0000256" key="7">
    <source>
        <dbReference type="ARBA" id="ARBA00023136"/>
    </source>
</evidence>
<dbReference type="Gene3D" id="1.20.1560.10">
    <property type="entry name" value="ABC transporter type 1, transmembrane domain"/>
    <property type="match status" value="1"/>
</dbReference>
<dbReference type="EMBL" id="JABAIA010000001">
    <property type="protein sequence ID" value="NLR62673.1"/>
    <property type="molecule type" value="Genomic_DNA"/>
</dbReference>
<feature type="domain" description="ABC transmembrane type-1" evidence="10">
    <location>
        <begin position="16"/>
        <end position="292"/>
    </location>
</feature>
<evidence type="ECO:0000256" key="1">
    <source>
        <dbReference type="ARBA" id="ARBA00004651"/>
    </source>
</evidence>
<evidence type="ECO:0000259" key="10">
    <source>
        <dbReference type="PROSITE" id="PS50929"/>
    </source>
</evidence>
<evidence type="ECO:0000256" key="6">
    <source>
        <dbReference type="ARBA" id="ARBA00022989"/>
    </source>
</evidence>
<dbReference type="RefSeq" id="WP_168868728.1">
    <property type="nucleotide sequence ID" value="NZ_JABAIA010000001.1"/>
</dbReference>
<dbReference type="GO" id="GO:0015833">
    <property type="term" value="P:peptide transport"/>
    <property type="evidence" value="ECO:0007669"/>
    <property type="project" value="InterPro"/>
</dbReference>
<keyword evidence="2" id="KW-0813">Transport</keyword>
<evidence type="ECO:0000313" key="12">
    <source>
        <dbReference type="Proteomes" id="UP000570474"/>
    </source>
</evidence>
<dbReference type="SUPFAM" id="SSF52540">
    <property type="entry name" value="P-loop containing nucleoside triphosphate hydrolases"/>
    <property type="match status" value="1"/>
</dbReference>
<dbReference type="InterPro" id="IPR027417">
    <property type="entry name" value="P-loop_NTPase"/>
</dbReference>
<dbReference type="SUPFAM" id="SSF90123">
    <property type="entry name" value="ABC transporter transmembrane region"/>
    <property type="match status" value="1"/>
</dbReference>
<dbReference type="SMART" id="SM00382">
    <property type="entry name" value="AAA"/>
    <property type="match status" value="1"/>
</dbReference>
<gene>
    <name evidence="11" type="ORF">HGH92_00020</name>
</gene>
<dbReference type="InterPro" id="IPR050095">
    <property type="entry name" value="ECF_ABC_transporter_ATP-bd"/>
</dbReference>
<keyword evidence="5" id="KW-0067">ATP-binding</keyword>
<keyword evidence="6 8" id="KW-1133">Transmembrane helix</keyword>
<feature type="transmembrane region" description="Helical" evidence="8">
    <location>
        <begin position="151"/>
        <end position="168"/>
    </location>
</feature>
<evidence type="ECO:0000256" key="5">
    <source>
        <dbReference type="ARBA" id="ARBA00022840"/>
    </source>
</evidence>
<dbReference type="PROSITE" id="PS50929">
    <property type="entry name" value="ABC_TM1F"/>
    <property type="match status" value="1"/>
</dbReference>
<protein>
    <submittedName>
        <fullName evidence="11">Cyclic peptide export ABC transporter</fullName>
    </submittedName>
</protein>
<evidence type="ECO:0000256" key="4">
    <source>
        <dbReference type="ARBA" id="ARBA00022741"/>
    </source>
</evidence>
<dbReference type="GO" id="GO:1904680">
    <property type="term" value="F:peptide transmembrane transporter activity"/>
    <property type="evidence" value="ECO:0007669"/>
    <property type="project" value="InterPro"/>
</dbReference>
<comment type="caution">
    <text evidence="11">The sequence shown here is derived from an EMBL/GenBank/DDBJ whole genome shotgun (WGS) entry which is preliminary data.</text>
</comment>
<evidence type="ECO:0000256" key="8">
    <source>
        <dbReference type="SAM" id="Phobius"/>
    </source>
</evidence>
<dbReference type="AlphaFoldDB" id="A0A847RHV4"/>
<feature type="transmembrane region" description="Helical" evidence="8">
    <location>
        <begin position="242"/>
        <end position="259"/>
    </location>
</feature>
<feature type="transmembrane region" description="Helical" evidence="8">
    <location>
        <begin position="15"/>
        <end position="38"/>
    </location>
</feature>
<dbReference type="InterPro" id="IPR003439">
    <property type="entry name" value="ABC_transporter-like_ATP-bd"/>
</dbReference>
<evidence type="ECO:0000259" key="9">
    <source>
        <dbReference type="PROSITE" id="PS50893"/>
    </source>
</evidence>
<feature type="transmembrane region" description="Helical" evidence="8">
    <location>
        <begin position="265"/>
        <end position="290"/>
    </location>
</feature>
<feature type="transmembrane region" description="Helical" evidence="8">
    <location>
        <begin position="125"/>
        <end position="145"/>
    </location>
</feature>
<dbReference type="PANTHER" id="PTHR43553">
    <property type="entry name" value="HEAVY METAL TRANSPORTER"/>
    <property type="match status" value="1"/>
</dbReference>
<dbReference type="Proteomes" id="UP000570474">
    <property type="component" value="Unassembled WGS sequence"/>
</dbReference>
<dbReference type="InterPro" id="IPR036640">
    <property type="entry name" value="ABC1_TM_sf"/>
</dbReference>
<dbReference type="GO" id="GO:0016887">
    <property type="term" value="F:ATP hydrolysis activity"/>
    <property type="evidence" value="ECO:0007669"/>
    <property type="project" value="InterPro"/>
</dbReference>
<sequence>MKISQILSGKIRSTILFIVLFGLLNSLLNGMLLFFINATVTGKKLSFPDAYKLPLFVGIVLVALVCSRFFQVYMIRLTSNITFEFEKNILEKIRCSTLTEFDALGKENIYTAVNDTRSLAHIPEIFMNAFNAMVVVLCCFGYMFWAAPLGGLVILMTMTVLLVVYLIRNKGIQKDLNRQRDLQNNYYRYLNDAIHGFRELKLNVLRSNNVYYNWIFPNREQNRQLTNKTSIKYLDNEISGTYSWYVIFGVIMFVLPLVMKTSISTQAAFLVTIMYLIGPVAILVTIIPTYNSLKIAYERLVIFNHRLSINEGEFTARDLQRASGGFSDLEFVDVKYQYVSSNNKTTTFLMSPINMRIEQGEVIFVIGGNGSGKSTFGLLLTGLVRPRSGKILLNGNDLLSEDIGHYRSYFSAVFTDGHLFNENYDKVDMTTTNTELYELISLLKLNDKIELENDGDRFNHNLSKGQRKRLALIYALLESKPIIVLDEWAAEQDPNFRRYFYTELVPLLQKNGKTVIVITHDDEYYRYASRIIKFNFGEITYDSSKQEMVQDVS</sequence>
<name>A0A847RHV4_9BACT</name>
<comment type="subcellular location">
    <subcellularLocation>
        <location evidence="1">Cell membrane</location>
        <topology evidence="1">Multi-pass membrane protein</topology>
    </subcellularLocation>
</comment>
<evidence type="ECO:0000256" key="2">
    <source>
        <dbReference type="ARBA" id="ARBA00022448"/>
    </source>
</evidence>
<evidence type="ECO:0000313" key="11">
    <source>
        <dbReference type="EMBL" id="NLR62673.1"/>
    </source>
</evidence>
<dbReference type="PANTHER" id="PTHR43553:SF11">
    <property type="entry name" value="ABC TRANSPORTER ATP-BINDING_PERMEASE PROTEIN YOJI"/>
    <property type="match status" value="1"/>
</dbReference>
<keyword evidence="12" id="KW-1185">Reference proteome</keyword>
<dbReference type="GO" id="GO:0140359">
    <property type="term" value="F:ABC-type transporter activity"/>
    <property type="evidence" value="ECO:0007669"/>
    <property type="project" value="InterPro"/>
</dbReference>
<feature type="transmembrane region" description="Helical" evidence="8">
    <location>
        <begin position="50"/>
        <end position="70"/>
    </location>
</feature>
<dbReference type="Pfam" id="PF00005">
    <property type="entry name" value="ABC_tran"/>
    <property type="match status" value="1"/>
</dbReference>
<keyword evidence="3 8" id="KW-0812">Transmembrane</keyword>
<proteinExistence type="predicted"/>
<keyword evidence="7 8" id="KW-0472">Membrane</keyword>
<dbReference type="PROSITE" id="PS50893">
    <property type="entry name" value="ABC_TRANSPORTER_2"/>
    <property type="match status" value="1"/>
</dbReference>
<dbReference type="InterPro" id="IPR003593">
    <property type="entry name" value="AAA+_ATPase"/>
</dbReference>
<dbReference type="NCBIfam" id="TIGR01194">
    <property type="entry name" value="cyc_pep_trnsptr"/>
    <property type="match status" value="1"/>
</dbReference>
<dbReference type="Gene3D" id="3.40.50.300">
    <property type="entry name" value="P-loop containing nucleotide triphosphate hydrolases"/>
    <property type="match status" value="1"/>
</dbReference>
<dbReference type="GO" id="GO:0043190">
    <property type="term" value="C:ATP-binding cassette (ABC) transporter complex"/>
    <property type="evidence" value="ECO:0007669"/>
    <property type="project" value="TreeGrafter"/>
</dbReference>
<organism evidence="11 12">
    <name type="scientific">Chitinophaga varians</name>
    <dbReference type="NCBI Taxonomy" id="2202339"/>
    <lineage>
        <taxon>Bacteria</taxon>
        <taxon>Pseudomonadati</taxon>
        <taxon>Bacteroidota</taxon>
        <taxon>Chitinophagia</taxon>
        <taxon>Chitinophagales</taxon>
        <taxon>Chitinophagaceae</taxon>
        <taxon>Chitinophaga</taxon>
    </lineage>
</organism>
<evidence type="ECO:0000256" key="3">
    <source>
        <dbReference type="ARBA" id="ARBA00022692"/>
    </source>
</evidence>
<dbReference type="InterPro" id="IPR011527">
    <property type="entry name" value="ABC1_TM_dom"/>
</dbReference>
<accession>A0A847RHV4</accession>
<keyword evidence="4" id="KW-0547">Nucleotide-binding</keyword>